<evidence type="ECO:0000313" key="2">
    <source>
        <dbReference type="EMBL" id="KAF9886338.1"/>
    </source>
</evidence>
<accession>A0AAD4CIF4</accession>
<dbReference type="AlphaFoldDB" id="A0AAD4CIF4"/>
<reference evidence="2" key="2">
    <citation type="submission" date="2020-02" db="EMBL/GenBank/DDBJ databases">
        <authorList>
            <person name="Gilchrist C.L.M."/>
            <person name="Chooi Y.-H."/>
        </authorList>
    </citation>
    <scope>NUCLEOTIDE SEQUENCE</scope>
    <source>
        <strain evidence="2">MST-FP2251</strain>
    </source>
</reference>
<dbReference type="PANTHER" id="PTHR37015:SF2">
    <property type="entry name" value="REVERSE TRANSCRIPTASE DOMAIN-CONTAINING PROTEIN"/>
    <property type="match status" value="1"/>
</dbReference>
<organism evidence="2 3">
    <name type="scientific">Aspergillus nanangensis</name>
    <dbReference type="NCBI Taxonomy" id="2582783"/>
    <lineage>
        <taxon>Eukaryota</taxon>
        <taxon>Fungi</taxon>
        <taxon>Dikarya</taxon>
        <taxon>Ascomycota</taxon>
        <taxon>Pezizomycotina</taxon>
        <taxon>Eurotiomycetes</taxon>
        <taxon>Eurotiomycetidae</taxon>
        <taxon>Eurotiales</taxon>
        <taxon>Aspergillaceae</taxon>
        <taxon>Aspergillus</taxon>
        <taxon>Aspergillus subgen. Circumdati</taxon>
    </lineage>
</organism>
<dbReference type="PANTHER" id="PTHR37015">
    <property type="entry name" value="REVERSE TRANSCRIPTASE DOMAIN-CONTAINING PROTEIN"/>
    <property type="match status" value="1"/>
</dbReference>
<evidence type="ECO:0008006" key="4">
    <source>
        <dbReference type="Google" id="ProtNLM"/>
    </source>
</evidence>
<feature type="compositionally biased region" description="Polar residues" evidence="1">
    <location>
        <begin position="603"/>
        <end position="622"/>
    </location>
</feature>
<feature type="region of interest" description="Disordered" evidence="1">
    <location>
        <begin position="593"/>
        <end position="624"/>
    </location>
</feature>
<dbReference type="EMBL" id="VCAU01000079">
    <property type="protein sequence ID" value="KAF9886338.1"/>
    <property type="molecule type" value="Genomic_DNA"/>
</dbReference>
<proteinExistence type="predicted"/>
<evidence type="ECO:0000256" key="1">
    <source>
        <dbReference type="SAM" id="MobiDB-lite"/>
    </source>
</evidence>
<sequence>MTSTGGGLPQHLKSITDIKITELSKQHALFERQRLDILKATEDAPDLRSKAQTLLEGITRLKGNPNDAFDQEDLDLDHQSEAVTAAVQDGSERATHANIRRFLLQSQYDPSVSNLSLTDWVAELEQELSYLQLRHNHAAFYAKMVTECLEAVETQTPSANTKDASTEEDTFEPVGRAEMQEQRAIWESLVFKKPEIDKGAVHNYLDRLFTSTSLSRQALKELREKIKSFGTELGAKKTWISLGDMDWISQTLLKSDLLTKEKTAVLKEFMRNKAVAQEVTDVLNMRLATLKSWGWPADGVPVEMRRQLNGKNRVFMDEDLLDALMLQYLGLKWSISFREAFTNFLNSRAWSSLRHNVPSDDKKRRAYCLTKPGPSIFDDDDSVNLDRFKVYKRDYFMTQLPSSVDDDTPDYDDEASMSRTHPAKARGKQAIDTKHSLLHLLITESIVQTTLHGQFTVLRSDFKWFGPSMPHETMMIVLEYFGVPQDWLEFFKTFLKCPIKFVQDGPDASVQTRQCGVPMSHTLSTCFGEAVLFCMDYAVNQCTDGANLYRLHDDFWFWGHEDSCILAWNAMTEFARVMGLEFNEEKTGTVRLKRKTDNETRGDTYTAQPNCNSPNQESNDLQKNPLPTGEIRWGFLKLDPDQGRFIIDQGQVDDHISELQRQLSACTSVFSWVQAWNSYFGRFFANNFAKPAMCFGRSHIDMAISTLSRIERSLFPDSPSGVTGHLRNMVADRFDVQDLPEAFFYFPVELGGLELLNPYVSLLLIRENIKQSSHGRLQKAFIKDLEDYDAAKERFHKYYGSSQTFMTMEEFTKHAEEYSWNLLNAYRDLTRKPEEVSINQTPALQRYQTLLSVGDSGSCSSISGDWDAMTPYWRWIAEVYQGEMVKRYGSLAAVSREFMPLGVIKTLKEGKFRWQG</sequence>
<gene>
    <name evidence="2" type="ORF">FE257_011597</name>
</gene>
<feature type="compositionally biased region" description="Acidic residues" evidence="1">
    <location>
        <begin position="404"/>
        <end position="415"/>
    </location>
</feature>
<keyword evidence="3" id="KW-1185">Reference proteome</keyword>
<dbReference type="Proteomes" id="UP001194746">
    <property type="component" value="Unassembled WGS sequence"/>
</dbReference>
<dbReference type="CDD" id="cd01709">
    <property type="entry name" value="RT_like_1"/>
    <property type="match status" value="1"/>
</dbReference>
<evidence type="ECO:0000313" key="3">
    <source>
        <dbReference type="Proteomes" id="UP001194746"/>
    </source>
</evidence>
<reference evidence="2" key="1">
    <citation type="journal article" date="2019" name="Beilstein J. Org. Chem.">
        <title>Nanangenines: drimane sesquiterpenoids as the dominant metabolite cohort of a novel Australian fungus, Aspergillus nanangensis.</title>
        <authorList>
            <person name="Lacey H.J."/>
            <person name="Gilchrist C.L.M."/>
            <person name="Crombie A."/>
            <person name="Kalaitzis J.A."/>
            <person name="Vuong D."/>
            <person name="Rutledge P.J."/>
            <person name="Turner P."/>
            <person name="Pitt J.I."/>
            <person name="Lacey E."/>
            <person name="Chooi Y.H."/>
            <person name="Piggott A.M."/>
        </authorList>
    </citation>
    <scope>NUCLEOTIDE SEQUENCE</scope>
    <source>
        <strain evidence="2">MST-FP2251</strain>
    </source>
</reference>
<comment type="caution">
    <text evidence="2">The sequence shown here is derived from an EMBL/GenBank/DDBJ whole genome shotgun (WGS) entry which is preliminary data.</text>
</comment>
<name>A0AAD4CIF4_ASPNN</name>
<feature type="region of interest" description="Disordered" evidence="1">
    <location>
        <begin position="404"/>
        <end position="426"/>
    </location>
</feature>
<protein>
    <recommendedName>
        <fullName evidence="4">Reverse transcriptase domain-containing protein</fullName>
    </recommendedName>
</protein>